<dbReference type="HOGENOM" id="CLU_1136786_0_0_3"/>
<dbReference type="PANTHER" id="PTHR43877">
    <property type="entry name" value="AMINOALKYLPHOSPHONATE N-ACETYLTRANSFERASE-RELATED-RELATED"/>
    <property type="match status" value="1"/>
</dbReference>
<evidence type="ECO:0000256" key="1">
    <source>
        <dbReference type="ARBA" id="ARBA00022679"/>
    </source>
</evidence>
<reference evidence="5 6" key="1">
    <citation type="journal article" date="2003" name="DNA Res.">
        <title>Complete genome structure of Gloeobacter violaceus PCC 7421, a cyanobacterium that lacks thylakoids.</title>
        <authorList>
            <person name="Nakamura Y."/>
            <person name="Kaneko T."/>
            <person name="Sato S."/>
            <person name="Mimuro M."/>
            <person name="Miyashita H."/>
            <person name="Tsuchiya T."/>
            <person name="Sasamoto S."/>
            <person name="Watanabe A."/>
            <person name="Kawashima K."/>
            <person name="Kishida Y."/>
            <person name="Kiyokawa C."/>
            <person name="Kohara M."/>
            <person name="Matsumoto M."/>
            <person name="Matsuno A."/>
            <person name="Nakazaki N."/>
            <person name="Shimpo S."/>
            <person name="Takeuchi C."/>
            <person name="Yamada M."/>
            <person name="Tabata S."/>
        </authorList>
    </citation>
    <scope>NUCLEOTIDE SEQUENCE [LARGE SCALE GENOMIC DNA]</scope>
    <source>
        <strain evidence="6">ATCC 29082 / PCC 7421</strain>
    </source>
</reference>
<keyword evidence="6" id="KW-1185">Reference proteome</keyword>
<sequence length="244" mass="26416">MLFDDATPSDVPELVALINASYRTPGNKPGWTDEREFLEGTRTDADALGAELDTGRCLIGRQSADGPIAACARIAPENDGAWYVASIAVDTAQQGKGTGREILAEVERQARAAGVPALRITVINLRHELIAWYERRGFVRTGEGHPVPVRAAGRFHTDGPGRRTSAIASSQRSARGDRCAGSPAPGAYRSRPVHAVRPPRPLQPRGPGHDRSMGRRSGRQAWSYTQKPVQQFGSTPVVFELFRG</sequence>
<dbReference type="GO" id="GO:0016747">
    <property type="term" value="F:acyltransferase activity, transferring groups other than amino-acyl groups"/>
    <property type="evidence" value="ECO:0000318"/>
    <property type="project" value="GO_Central"/>
</dbReference>
<name>Q7NK40_GLOVI</name>
<feature type="region of interest" description="Disordered" evidence="3">
    <location>
        <begin position="149"/>
        <end position="228"/>
    </location>
</feature>
<accession>Q7NK40</accession>
<gene>
    <name evidence="5" type="ordered locus">gll1640</name>
</gene>
<dbReference type="KEGG" id="gvi:gll1640"/>
<protein>
    <submittedName>
        <fullName evidence="5">Gll1640 protein</fullName>
    </submittedName>
</protein>
<dbReference type="InterPro" id="IPR016181">
    <property type="entry name" value="Acyl_CoA_acyltransferase"/>
</dbReference>
<reference evidence="5 6" key="2">
    <citation type="journal article" date="2003" name="DNA Res.">
        <title>Complete genome structure of Gloeobacter violaceus PCC 7421, a cyanobacterium that lacks thylakoids (supplement).</title>
        <authorList>
            <person name="Nakamura Y."/>
            <person name="Kaneko T."/>
            <person name="Sato S."/>
            <person name="Mimuro M."/>
            <person name="Miyashita H."/>
            <person name="Tsuchiya T."/>
            <person name="Sasamoto S."/>
            <person name="Watanabe A."/>
            <person name="Kawashima K."/>
            <person name="Kishida Y."/>
            <person name="Kiyokawa C."/>
            <person name="Kohara M."/>
            <person name="Matsumoto M."/>
            <person name="Matsuno A."/>
            <person name="Nakazaki N."/>
            <person name="Shimpo S."/>
            <person name="Takeuchi C."/>
            <person name="Yamada M."/>
            <person name="Tabata S."/>
        </authorList>
    </citation>
    <scope>NUCLEOTIDE SEQUENCE [LARGE SCALE GENOMIC DNA]</scope>
    <source>
        <strain evidence="6">ATCC 29082 / PCC 7421</strain>
    </source>
</reference>
<dbReference type="Gene3D" id="3.40.630.30">
    <property type="match status" value="1"/>
</dbReference>
<dbReference type="OrthoDB" id="9773249at2"/>
<evidence type="ECO:0000256" key="3">
    <source>
        <dbReference type="SAM" id="MobiDB-lite"/>
    </source>
</evidence>
<evidence type="ECO:0000259" key="4">
    <source>
        <dbReference type="PROSITE" id="PS51186"/>
    </source>
</evidence>
<keyword evidence="1" id="KW-0808">Transferase</keyword>
<organism evidence="5 6">
    <name type="scientific">Gloeobacter violaceus (strain ATCC 29082 / PCC 7421)</name>
    <dbReference type="NCBI Taxonomy" id="251221"/>
    <lineage>
        <taxon>Bacteria</taxon>
        <taxon>Bacillati</taxon>
        <taxon>Cyanobacteriota</taxon>
        <taxon>Cyanophyceae</taxon>
        <taxon>Gloeobacterales</taxon>
        <taxon>Gloeobacteraceae</taxon>
        <taxon>Gloeobacter</taxon>
    </lineage>
</organism>
<dbReference type="AlphaFoldDB" id="Q7NK40"/>
<keyword evidence="2" id="KW-0012">Acyltransferase</keyword>
<feature type="domain" description="N-acetyltransferase" evidence="4">
    <location>
        <begin position="1"/>
        <end position="160"/>
    </location>
</feature>
<dbReference type="Proteomes" id="UP000000557">
    <property type="component" value="Chromosome"/>
</dbReference>
<dbReference type="InParanoid" id="Q7NK40"/>
<dbReference type="PROSITE" id="PS51186">
    <property type="entry name" value="GNAT"/>
    <property type="match status" value="1"/>
</dbReference>
<evidence type="ECO:0000313" key="6">
    <source>
        <dbReference type="Proteomes" id="UP000000557"/>
    </source>
</evidence>
<dbReference type="EnsemblBacteria" id="BAC89581">
    <property type="protein sequence ID" value="BAC89581"/>
    <property type="gene ID" value="BAC89581"/>
</dbReference>
<dbReference type="InterPro" id="IPR050832">
    <property type="entry name" value="Bact_Acetyltransf"/>
</dbReference>
<proteinExistence type="predicted"/>
<dbReference type="Pfam" id="PF00583">
    <property type="entry name" value="Acetyltransf_1"/>
    <property type="match status" value="1"/>
</dbReference>
<dbReference type="EMBL" id="BA000045">
    <property type="protein sequence ID" value="BAC89581.1"/>
    <property type="molecule type" value="Genomic_DNA"/>
</dbReference>
<dbReference type="eggNOG" id="COG0456">
    <property type="taxonomic scope" value="Bacteria"/>
</dbReference>
<dbReference type="CDD" id="cd04301">
    <property type="entry name" value="NAT_SF"/>
    <property type="match status" value="1"/>
</dbReference>
<dbReference type="InterPro" id="IPR000182">
    <property type="entry name" value="GNAT_dom"/>
</dbReference>
<dbReference type="PANTHER" id="PTHR43877:SF2">
    <property type="entry name" value="AMINOALKYLPHOSPHONATE N-ACETYLTRANSFERASE-RELATED"/>
    <property type="match status" value="1"/>
</dbReference>
<evidence type="ECO:0000313" key="5">
    <source>
        <dbReference type="EMBL" id="BAC89581.1"/>
    </source>
</evidence>
<evidence type="ECO:0000256" key="2">
    <source>
        <dbReference type="ARBA" id="ARBA00023315"/>
    </source>
</evidence>
<dbReference type="STRING" id="251221.gene:10759130"/>
<dbReference type="SUPFAM" id="SSF55729">
    <property type="entry name" value="Acyl-CoA N-acyltransferases (Nat)"/>
    <property type="match status" value="1"/>
</dbReference>